<dbReference type="PANTHER" id="PTHR10743">
    <property type="entry name" value="PROTEIN RER1"/>
    <property type="match status" value="1"/>
</dbReference>
<evidence type="ECO:0000256" key="5">
    <source>
        <dbReference type="ARBA" id="ARBA00023136"/>
    </source>
</evidence>
<dbReference type="AlphaFoldDB" id="A0A0D3FT45"/>
<dbReference type="EnsemblPlants" id="OBART04G04460.1">
    <property type="protein sequence ID" value="OBART04G04460.1"/>
    <property type="gene ID" value="OBART04G04460"/>
</dbReference>
<comment type="similarity">
    <text evidence="2">Belongs to the RER1 family.</text>
</comment>
<evidence type="ECO:0000256" key="1">
    <source>
        <dbReference type="ARBA" id="ARBA00004141"/>
    </source>
</evidence>
<reference evidence="7" key="1">
    <citation type="journal article" date="2009" name="Rice">
        <title>De Novo Next Generation Sequencing of Plant Genomes.</title>
        <authorList>
            <person name="Rounsley S."/>
            <person name="Marri P.R."/>
            <person name="Yu Y."/>
            <person name="He R."/>
            <person name="Sisneros N."/>
            <person name="Goicoechea J.L."/>
            <person name="Lee S.J."/>
            <person name="Angelova A."/>
            <person name="Kudrna D."/>
            <person name="Luo M."/>
            <person name="Affourtit J."/>
            <person name="Desany B."/>
            <person name="Knight J."/>
            <person name="Niazi F."/>
            <person name="Egholm M."/>
            <person name="Wing R.A."/>
        </authorList>
    </citation>
    <scope>NUCLEOTIDE SEQUENCE [LARGE SCALE GENOMIC DNA]</scope>
    <source>
        <strain evidence="7">cv. IRGC 105608</strain>
    </source>
</reference>
<keyword evidence="4 6" id="KW-1133">Transmembrane helix</keyword>
<dbReference type="PaxDb" id="65489-OBART04G04460.1"/>
<dbReference type="HOGENOM" id="CLU_1588981_0_0_1"/>
<keyword evidence="5 6" id="KW-0472">Membrane</keyword>
<dbReference type="GO" id="GO:0006890">
    <property type="term" value="P:retrograde vesicle-mediated transport, Golgi to endoplasmic reticulum"/>
    <property type="evidence" value="ECO:0007669"/>
    <property type="project" value="TreeGrafter"/>
</dbReference>
<evidence type="ECO:0000256" key="4">
    <source>
        <dbReference type="ARBA" id="ARBA00022989"/>
    </source>
</evidence>
<dbReference type="GO" id="GO:0006621">
    <property type="term" value="P:protein retention in ER lumen"/>
    <property type="evidence" value="ECO:0007669"/>
    <property type="project" value="TreeGrafter"/>
</dbReference>
<dbReference type="GO" id="GO:0005783">
    <property type="term" value="C:endoplasmic reticulum"/>
    <property type="evidence" value="ECO:0007669"/>
    <property type="project" value="GOC"/>
</dbReference>
<keyword evidence="3 6" id="KW-0812">Transmembrane</keyword>
<comment type="subcellular location">
    <subcellularLocation>
        <location evidence="1">Membrane</location>
        <topology evidence="1">Multi-pass membrane protein</topology>
    </subcellularLocation>
</comment>
<keyword evidence="8" id="KW-1185">Reference proteome</keyword>
<dbReference type="STRING" id="65489.A0A0D3FT45"/>
<evidence type="ECO:0000256" key="3">
    <source>
        <dbReference type="ARBA" id="ARBA00022692"/>
    </source>
</evidence>
<dbReference type="eggNOG" id="KOG1688">
    <property type="taxonomic scope" value="Eukaryota"/>
</dbReference>
<organism evidence="7">
    <name type="scientific">Oryza barthii</name>
    <dbReference type="NCBI Taxonomy" id="65489"/>
    <lineage>
        <taxon>Eukaryota</taxon>
        <taxon>Viridiplantae</taxon>
        <taxon>Streptophyta</taxon>
        <taxon>Embryophyta</taxon>
        <taxon>Tracheophyta</taxon>
        <taxon>Spermatophyta</taxon>
        <taxon>Magnoliopsida</taxon>
        <taxon>Liliopsida</taxon>
        <taxon>Poales</taxon>
        <taxon>Poaceae</taxon>
        <taxon>BOP clade</taxon>
        <taxon>Oryzoideae</taxon>
        <taxon>Oryzeae</taxon>
        <taxon>Oryzinae</taxon>
        <taxon>Oryza</taxon>
    </lineage>
</organism>
<reference evidence="7" key="2">
    <citation type="submission" date="2015-03" db="UniProtKB">
        <authorList>
            <consortium name="EnsemblPlants"/>
        </authorList>
    </citation>
    <scope>IDENTIFICATION</scope>
</reference>
<evidence type="ECO:0000313" key="7">
    <source>
        <dbReference type="EnsemblPlants" id="OBART04G04460.1"/>
    </source>
</evidence>
<sequence>MLRAWFAGGYYIVTYTLGIYILNLLIAFLSPQDDPEVAEELGEGGPVLPISASDEFRPFVRRLPEFKFWFDPIRRNPLPSFLQSSSNCGIPLFLLEAGVYGGFRELGACGKVDGEGKFVESHLVEVHGVCALVWLIEARDMDEGPMMNVVFDTGDGDLVVLAFNARARKCAGMQQSDPFLPIVKWDGKPVGDGKCYLYSS</sequence>
<dbReference type="Proteomes" id="UP000026960">
    <property type="component" value="Chromosome 4"/>
</dbReference>
<dbReference type="Gramene" id="OBART04G04460.1">
    <property type="protein sequence ID" value="OBART04G04460.1"/>
    <property type="gene ID" value="OBART04G04460"/>
</dbReference>
<evidence type="ECO:0000313" key="8">
    <source>
        <dbReference type="Proteomes" id="UP000026960"/>
    </source>
</evidence>
<protein>
    <submittedName>
        <fullName evidence="7">Uncharacterized protein</fullName>
    </submittedName>
</protein>
<name>A0A0D3FT45_9ORYZ</name>
<dbReference type="PANTHER" id="PTHR10743:SF28">
    <property type="entry name" value="PROTEIN RER1C"/>
    <property type="match status" value="1"/>
</dbReference>
<dbReference type="Pfam" id="PF03248">
    <property type="entry name" value="Rer1"/>
    <property type="match status" value="1"/>
</dbReference>
<feature type="transmembrane region" description="Helical" evidence="6">
    <location>
        <begin position="12"/>
        <end position="30"/>
    </location>
</feature>
<dbReference type="GO" id="GO:0000139">
    <property type="term" value="C:Golgi membrane"/>
    <property type="evidence" value="ECO:0007669"/>
    <property type="project" value="TreeGrafter"/>
</dbReference>
<proteinExistence type="inferred from homology"/>
<evidence type="ECO:0000256" key="6">
    <source>
        <dbReference type="SAM" id="Phobius"/>
    </source>
</evidence>
<evidence type="ECO:0000256" key="2">
    <source>
        <dbReference type="ARBA" id="ARBA00006070"/>
    </source>
</evidence>
<dbReference type="InterPro" id="IPR004932">
    <property type="entry name" value="Rer1"/>
</dbReference>
<accession>A0A0D3FT45</accession>